<dbReference type="NCBIfam" id="TIGR03292">
    <property type="entry name" value="PhnH_redo"/>
    <property type="match status" value="1"/>
</dbReference>
<evidence type="ECO:0000313" key="1">
    <source>
        <dbReference type="EMBL" id="ASN07045.1"/>
    </source>
</evidence>
<name>A0A221MHC9_9BACI</name>
<dbReference type="KEGG" id="vne:CFK40_19500"/>
<dbReference type="EMBL" id="CP022437">
    <property type="protein sequence ID" value="ASN07045.1"/>
    <property type="molecule type" value="Genomic_DNA"/>
</dbReference>
<dbReference type="Pfam" id="PF05845">
    <property type="entry name" value="PhnH"/>
    <property type="match status" value="1"/>
</dbReference>
<evidence type="ECO:0000313" key="2">
    <source>
        <dbReference type="Proteomes" id="UP000204391"/>
    </source>
</evidence>
<dbReference type="RefSeq" id="WP_089534039.1">
    <property type="nucleotide sequence ID" value="NZ_CP022437.1"/>
</dbReference>
<protein>
    <submittedName>
        <fullName evidence="1">Phosphonate C-P lyase system protein PhnH</fullName>
    </submittedName>
</protein>
<dbReference type="AlphaFoldDB" id="A0A221MHC9"/>
<sequence>MAIDQVHDLQQVFRKLLHSMSRPGTISSIQEVAAHTDASLPCFDATLLSAMTLLDAEVTFHILSENRQDLIEKISEYTLARFAPISEADYIIVLDDDNESSIVRAIEQCKNGNLIDPQASATWIIESSPLSNNGELMLTGAGIKHTSQLHVSFTPLMWQTRNERKREYPLGIDLIFTDVKSQIVCVPRTTSVELSGVN</sequence>
<dbReference type="Proteomes" id="UP000204391">
    <property type="component" value="Chromosome"/>
</dbReference>
<keyword evidence="1" id="KW-0456">Lyase</keyword>
<gene>
    <name evidence="1" type="primary">phnH</name>
    <name evidence="1" type="ORF">CFK40_19500</name>
</gene>
<proteinExistence type="predicted"/>
<dbReference type="InterPro" id="IPR038058">
    <property type="entry name" value="PhnH-like_sp"/>
</dbReference>
<dbReference type="PIRSF" id="PIRSF020680">
    <property type="entry name" value="PhnH"/>
    <property type="match status" value="1"/>
</dbReference>
<reference evidence="1 2" key="1">
    <citation type="journal article" date="2003" name="Int. J. Syst. Evol. Microbiol.">
        <title>Virgibacillus carmonensis sp. nov., Virgibacillus necropolis sp. nov. and Virgibacillus picturae sp. nov., three novel species isolated from deteriorated mural paintings, transfer of the species of the genus salibacillus to Virgibacillus, as Virgibacillus marismortui comb. nov. and Virgibacillus salexigens comb. nov., and emended description of the genus Virgibacillus.</title>
        <authorList>
            <person name="Heyrman J."/>
            <person name="Logan N.A."/>
            <person name="Busse H.J."/>
            <person name="Balcaen A."/>
            <person name="Lebbe L."/>
            <person name="Rodriguez-Diaz M."/>
            <person name="Swings J."/>
            <person name="De Vos P."/>
        </authorList>
    </citation>
    <scope>NUCLEOTIDE SEQUENCE [LARGE SCALE GENOMIC DNA]</scope>
    <source>
        <strain evidence="1 2">LMG 19488</strain>
    </source>
</reference>
<dbReference type="InterPro" id="IPR008772">
    <property type="entry name" value="Phosphonate_metab_PhnH"/>
</dbReference>
<dbReference type="GO" id="GO:0016829">
    <property type="term" value="F:lyase activity"/>
    <property type="evidence" value="ECO:0007669"/>
    <property type="project" value="UniProtKB-KW"/>
</dbReference>
<keyword evidence="2" id="KW-1185">Reference proteome</keyword>
<dbReference type="GO" id="GO:0019634">
    <property type="term" value="P:organic phosphonate metabolic process"/>
    <property type="evidence" value="ECO:0007669"/>
    <property type="project" value="InterPro"/>
</dbReference>
<organism evidence="1 2">
    <name type="scientific">Virgibacillus necropolis</name>
    <dbReference type="NCBI Taxonomy" id="163877"/>
    <lineage>
        <taxon>Bacteria</taxon>
        <taxon>Bacillati</taxon>
        <taxon>Bacillota</taxon>
        <taxon>Bacilli</taxon>
        <taxon>Bacillales</taxon>
        <taxon>Bacillaceae</taxon>
        <taxon>Virgibacillus</taxon>
    </lineage>
</organism>
<dbReference type="OrthoDB" id="154477at2"/>
<accession>A0A221MHC9</accession>
<dbReference type="Gene3D" id="3.40.50.11310">
    <property type="entry name" value="Bacterial phosphonate metabolism protein PhnH"/>
    <property type="match status" value="1"/>
</dbReference>
<dbReference type="SUPFAM" id="SSF159709">
    <property type="entry name" value="PhnH-like"/>
    <property type="match status" value="1"/>
</dbReference>